<name>A0A433QA05_9FUNG</name>
<evidence type="ECO:0000256" key="1">
    <source>
        <dbReference type="SAM" id="MobiDB-lite"/>
    </source>
</evidence>
<keyword evidence="4" id="KW-1185">Reference proteome</keyword>
<sequence length="88" mass="10177">MPRLAPELILRILAHVDQDYNTSHSFDLLSCSLVCRQWYQCALPFLEDNKPPNRISKRAPIRVADPPEPDQYHHPAHILFGPKYESTP</sequence>
<dbReference type="InterPro" id="IPR001810">
    <property type="entry name" value="F-box_dom"/>
</dbReference>
<dbReference type="Pfam" id="PF12937">
    <property type="entry name" value="F-box-like"/>
    <property type="match status" value="1"/>
</dbReference>
<protein>
    <recommendedName>
        <fullName evidence="2">F-box domain-containing protein</fullName>
    </recommendedName>
</protein>
<evidence type="ECO:0000313" key="4">
    <source>
        <dbReference type="Proteomes" id="UP000274822"/>
    </source>
</evidence>
<dbReference type="SUPFAM" id="SSF81383">
    <property type="entry name" value="F-box domain"/>
    <property type="match status" value="1"/>
</dbReference>
<dbReference type="CDD" id="cd09917">
    <property type="entry name" value="F-box_SF"/>
    <property type="match status" value="1"/>
</dbReference>
<dbReference type="InterPro" id="IPR036047">
    <property type="entry name" value="F-box-like_dom_sf"/>
</dbReference>
<feature type="domain" description="F-box" evidence="2">
    <location>
        <begin position="6"/>
        <end position="42"/>
    </location>
</feature>
<dbReference type="EMBL" id="RBNJ01010066">
    <property type="protein sequence ID" value="RUS26613.1"/>
    <property type="molecule type" value="Genomic_DNA"/>
</dbReference>
<dbReference type="Gene3D" id="1.20.1280.50">
    <property type="match status" value="1"/>
</dbReference>
<evidence type="ECO:0000313" key="3">
    <source>
        <dbReference type="EMBL" id="RUS26613.1"/>
    </source>
</evidence>
<dbReference type="AlphaFoldDB" id="A0A433QA05"/>
<organism evidence="3 4">
    <name type="scientific">Jimgerdemannia flammicorona</name>
    <dbReference type="NCBI Taxonomy" id="994334"/>
    <lineage>
        <taxon>Eukaryota</taxon>
        <taxon>Fungi</taxon>
        <taxon>Fungi incertae sedis</taxon>
        <taxon>Mucoromycota</taxon>
        <taxon>Mucoromycotina</taxon>
        <taxon>Endogonomycetes</taxon>
        <taxon>Endogonales</taxon>
        <taxon>Endogonaceae</taxon>
        <taxon>Jimgerdemannia</taxon>
    </lineage>
</organism>
<feature type="region of interest" description="Disordered" evidence="1">
    <location>
        <begin position="56"/>
        <end position="88"/>
    </location>
</feature>
<accession>A0A433QA05</accession>
<proteinExistence type="predicted"/>
<gene>
    <name evidence="3" type="ORF">BC938DRAFT_470528</name>
</gene>
<dbReference type="Proteomes" id="UP000274822">
    <property type="component" value="Unassembled WGS sequence"/>
</dbReference>
<comment type="caution">
    <text evidence="3">The sequence shown here is derived from an EMBL/GenBank/DDBJ whole genome shotgun (WGS) entry which is preliminary data.</text>
</comment>
<evidence type="ECO:0000259" key="2">
    <source>
        <dbReference type="Pfam" id="PF12937"/>
    </source>
</evidence>
<reference evidence="3 4" key="1">
    <citation type="journal article" date="2018" name="New Phytol.">
        <title>Phylogenomics of Endogonaceae and evolution of mycorrhizas within Mucoromycota.</title>
        <authorList>
            <person name="Chang Y."/>
            <person name="Desiro A."/>
            <person name="Na H."/>
            <person name="Sandor L."/>
            <person name="Lipzen A."/>
            <person name="Clum A."/>
            <person name="Barry K."/>
            <person name="Grigoriev I.V."/>
            <person name="Martin F.M."/>
            <person name="Stajich J.E."/>
            <person name="Smith M.E."/>
            <person name="Bonito G."/>
            <person name="Spatafora J.W."/>
        </authorList>
    </citation>
    <scope>NUCLEOTIDE SEQUENCE [LARGE SCALE GENOMIC DNA]</scope>
    <source>
        <strain evidence="3 4">AD002</strain>
    </source>
</reference>